<dbReference type="Gene3D" id="3.90.1750.20">
    <property type="entry name" value="Putative Large Serine Recombinase, Chain B, Domain 2"/>
    <property type="match status" value="1"/>
</dbReference>
<dbReference type="SMART" id="SM00857">
    <property type="entry name" value="Resolvase"/>
    <property type="match status" value="1"/>
</dbReference>
<dbReference type="InterPro" id="IPR038109">
    <property type="entry name" value="DNA_bind_recomb_sf"/>
</dbReference>
<accession>A0A9C7GWX4</accession>
<dbReference type="InterPro" id="IPR006118">
    <property type="entry name" value="Recombinase_CS"/>
</dbReference>
<dbReference type="EMBL" id="OX370180">
    <property type="protein sequence ID" value="CAI4093963.1"/>
    <property type="molecule type" value="Genomic_DNA"/>
</dbReference>
<dbReference type="InterPro" id="IPR050639">
    <property type="entry name" value="SSR_resolvase"/>
</dbReference>
<dbReference type="InterPro" id="IPR036162">
    <property type="entry name" value="Resolvase-like_N_sf"/>
</dbReference>
<dbReference type="AlphaFoldDB" id="A0A9C7GWX4"/>
<evidence type="ECO:0000313" key="7">
    <source>
        <dbReference type="EMBL" id="CAI4093963.1"/>
    </source>
</evidence>
<geneLocation type="plasmid" evidence="7">
    <name>pMO1</name>
</geneLocation>
<evidence type="ECO:0000256" key="1">
    <source>
        <dbReference type="ARBA" id="ARBA00022908"/>
    </source>
</evidence>
<evidence type="ECO:0000256" key="2">
    <source>
        <dbReference type="ARBA" id="ARBA00023125"/>
    </source>
</evidence>
<dbReference type="Gene3D" id="3.40.50.1390">
    <property type="entry name" value="Resolvase, N-terminal catalytic domain"/>
    <property type="match status" value="1"/>
</dbReference>
<dbReference type="Pfam" id="PF07508">
    <property type="entry name" value="Recombinase"/>
    <property type="match status" value="1"/>
</dbReference>
<sequence length="225" mass="25502">MKVVGYVRVSTEEQAKSGLGKEAQIKKIMSYCELYDLELIDIIVDDGVSGKTLKRDGLNKVIHMINEDMVDGIVVAKLDRLTRSVSDMGFLLNKVFKNHELFSVSENVDTRTASGRLVLNVLVSVAQWERETIVERTKDALKAKRDRGEKTGGDIPFGYDILNGKLVSNDNEQKVISYIKRLRNKGYGYKKIANLLNNKGLKTKKGKNFTHMQVKRIIQRELALR</sequence>
<dbReference type="PANTHER" id="PTHR30461">
    <property type="entry name" value="DNA-INVERTASE FROM LAMBDOID PROPHAGE"/>
    <property type="match status" value="1"/>
</dbReference>
<dbReference type="SUPFAM" id="SSF53041">
    <property type="entry name" value="Resolvase-like"/>
    <property type="match status" value="1"/>
</dbReference>
<dbReference type="CDD" id="cd00338">
    <property type="entry name" value="Ser_Recombinase"/>
    <property type="match status" value="1"/>
</dbReference>
<dbReference type="Pfam" id="PF00239">
    <property type="entry name" value="Resolvase"/>
    <property type="match status" value="1"/>
</dbReference>
<dbReference type="GO" id="GO:0003677">
    <property type="term" value="F:DNA binding"/>
    <property type="evidence" value="ECO:0007669"/>
    <property type="project" value="UniProtKB-KW"/>
</dbReference>
<evidence type="ECO:0000256" key="3">
    <source>
        <dbReference type="ARBA" id="ARBA00023172"/>
    </source>
</evidence>
<dbReference type="Proteomes" id="UP001161562">
    <property type="component" value="Plasmid pMO1"/>
</dbReference>
<organism evidence="7">
    <name type="scientific">Marinitoga okinawensis</name>
    <dbReference type="NCBI Taxonomy" id="389480"/>
    <lineage>
        <taxon>Bacteria</taxon>
        <taxon>Thermotogati</taxon>
        <taxon>Thermotogota</taxon>
        <taxon>Thermotogae</taxon>
        <taxon>Petrotogales</taxon>
        <taxon>Petrotogaceae</taxon>
        <taxon>Marinitoga</taxon>
    </lineage>
</organism>
<feature type="domain" description="Resolvase/invertase-type recombinase catalytic" evidence="6">
    <location>
        <begin position="2"/>
        <end position="148"/>
    </location>
</feature>
<evidence type="ECO:0000256" key="4">
    <source>
        <dbReference type="PIRSR" id="PIRSR606118-50"/>
    </source>
</evidence>
<evidence type="ECO:0000259" key="6">
    <source>
        <dbReference type="PROSITE" id="PS51736"/>
    </source>
</evidence>
<dbReference type="PROSITE" id="PS51736">
    <property type="entry name" value="RECOMBINASES_3"/>
    <property type="match status" value="1"/>
</dbReference>
<reference evidence="7" key="1">
    <citation type="submission" date="2023-02" db="EMBL/GenBank/DDBJ databases">
        <authorList>
            <person name="Lossouarn J."/>
            <person name="Nesbo L C."/>
            <person name="Geslin C."/>
        </authorList>
    </citation>
    <scope>NUCLEOTIDE SEQUENCE</scope>
    <source>
        <strain evidence="7">Type strain: Marinitoga okinawensis TFS10-5</strain>
        <plasmid evidence="7">pMO1</plasmid>
    </source>
</reference>
<keyword evidence="1" id="KW-0229">DNA integration</keyword>
<dbReference type="GO" id="GO:0015074">
    <property type="term" value="P:DNA integration"/>
    <property type="evidence" value="ECO:0007669"/>
    <property type="project" value="UniProtKB-KW"/>
</dbReference>
<keyword evidence="3" id="KW-0233">DNA recombination</keyword>
<dbReference type="InterPro" id="IPR006119">
    <property type="entry name" value="Resolv_N"/>
</dbReference>
<proteinExistence type="predicted"/>
<dbReference type="PROSITE" id="PS00397">
    <property type="entry name" value="RECOMBINASES_1"/>
    <property type="match status" value="1"/>
</dbReference>
<gene>
    <name evidence="7" type="ORF">PMO1_11</name>
</gene>
<keyword evidence="2" id="KW-0238">DNA-binding</keyword>
<name>A0A9C7GWX4_9BACT</name>
<dbReference type="GO" id="GO:0000150">
    <property type="term" value="F:DNA strand exchange activity"/>
    <property type="evidence" value="ECO:0007669"/>
    <property type="project" value="InterPro"/>
</dbReference>
<protein>
    <submittedName>
        <fullName evidence="7">Site-specific serine recombinase</fullName>
    </submittedName>
</protein>
<dbReference type="PANTHER" id="PTHR30461:SF23">
    <property type="entry name" value="DNA RECOMBINASE-RELATED"/>
    <property type="match status" value="1"/>
</dbReference>
<feature type="active site" description="O-(5'-phospho-DNA)-serine intermediate" evidence="4 5">
    <location>
        <position position="10"/>
    </location>
</feature>
<dbReference type="InterPro" id="IPR011109">
    <property type="entry name" value="DNA_bind_recombinase_dom"/>
</dbReference>
<evidence type="ECO:0000256" key="5">
    <source>
        <dbReference type="PROSITE-ProRule" id="PRU10137"/>
    </source>
</evidence>
<keyword evidence="7" id="KW-0614">Plasmid</keyword>